<evidence type="ECO:0008006" key="6">
    <source>
        <dbReference type="Google" id="ProtNLM"/>
    </source>
</evidence>
<proteinExistence type="inferred from homology"/>
<dbReference type="InterPro" id="IPR002347">
    <property type="entry name" value="SDR_fam"/>
</dbReference>
<keyword evidence="3" id="KW-0812">Transmembrane</keyword>
<keyword evidence="1" id="KW-0560">Oxidoreductase</keyword>
<keyword evidence="3" id="KW-0472">Membrane</keyword>
<evidence type="ECO:0000256" key="2">
    <source>
        <dbReference type="RuleBase" id="RU000363"/>
    </source>
</evidence>
<dbReference type="InterPro" id="IPR036291">
    <property type="entry name" value="NAD(P)-bd_dom_sf"/>
</dbReference>
<evidence type="ECO:0000256" key="1">
    <source>
        <dbReference type="ARBA" id="ARBA00023002"/>
    </source>
</evidence>
<keyword evidence="3" id="KW-1133">Transmembrane helix</keyword>
<dbReference type="PANTHER" id="PTHR43157">
    <property type="entry name" value="PHOSPHATIDYLINOSITOL-GLYCAN BIOSYNTHESIS CLASS F PROTEIN-RELATED"/>
    <property type="match status" value="1"/>
</dbReference>
<dbReference type="Gene3D" id="3.40.50.720">
    <property type="entry name" value="NAD(P)-binding Rossmann-like Domain"/>
    <property type="match status" value="1"/>
</dbReference>
<dbReference type="AlphaFoldDB" id="A0A8W8I7C1"/>
<organism evidence="4 5">
    <name type="scientific">Magallana gigas</name>
    <name type="common">Pacific oyster</name>
    <name type="synonym">Crassostrea gigas</name>
    <dbReference type="NCBI Taxonomy" id="29159"/>
    <lineage>
        <taxon>Eukaryota</taxon>
        <taxon>Metazoa</taxon>
        <taxon>Spiralia</taxon>
        <taxon>Lophotrochozoa</taxon>
        <taxon>Mollusca</taxon>
        <taxon>Bivalvia</taxon>
        <taxon>Autobranchia</taxon>
        <taxon>Pteriomorphia</taxon>
        <taxon>Ostreida</taxon>
        <taxon>Ostreoidea</taxon>
        <taxon>Ostreidae</taxon>
        <taxon>Magallana</taxon>
    </lineage>
</organism>
<reference evidence="4" key="1">
    <citation type="submission" date="2022-08" db="UniProtKB">
        <authorList>
            <consortium name="EnsemblMetazoa"/>
        </authorList>
    </citation>
    <scope>IDENTIFICATION</scope>
    <source>
        <strain evidence="4">05x7-T-G4-1.051#20</strain>
    </source>
</reference>
<evidence type="ECO:0000313" key="5">
    <source>
        <dbReference type="Proteomes" id="UP000005408"/>
    </source>
</evidence>
<accession>A0A8W8I7C1</accession>
<dbReference type="FunFam" id="3.40.50.720:FF:000353">
    <property type="entry name" value="WW domain-containing oxidoreductase"/>
    <property type="match status" value="1"/>
</dbReference>
<dbReference type="GO" id="GO:0016491">
    <property type="term" value="F:oxidoreductase activity"/>
    <property type="evidence" value="ECO:0007669"/>
    <property type="project" value="UniProtKB-KW"/>
</dbReference>
<keyword evidence="5" id="KW-1185">Reference proteome</keyword>
<evidence type="ECO:0000256" key="3">
    <source>
        <dbReference type="SAM" id="Phobius"/>
    </source>
</evidence>
<dbReference type="PRINTS" id="PR00081">
    <property type="entry name" value="GDHRDH"/>
</dbReference>
<feature type="transmembrane region" description="Helical" evidence="3">
    <location>
        <begin position="15"/>
        <end position="34"/>
    </location>
</feature>
<dbReference type="Pfam" id="PF00106">
    <property type="entry name" value="adh_short"/>
    <property type="match status" value="1"/>
</dbReference>
<dbReference type="NCBIfam" id="NF004846">
    <property type="entry name" value="PRK06197.1"/>
    <property type="match status" value="1"/>
</dbReference>
<feature type="transmembrane region" description="Helical" evidence="3">
    <location>
        <begin position="54"/>
        <end position="73"/>
    </location>
</feature>
<comment type="similarity">
    <text evidence="2">Belongs to the short-chain dehydrogenases/reductases (SDR) family.</text>
</comment>
<dbReference type="EnsemblMetazoa" id="G12938.2">
    <property type="protein sequence ID" value="G12938.2:cds"/>
    <property type="gene ID" value="G12938"/>
</dbReference>
<sequence>MLSGENVYRVSNCPIPSQMIGIGILLCICVSLIYETMTGIDFEEMLDIARKHRFLIGSLVGIGVSFTAIRRYFAGGVCRSKARLDGKTVIITGANTGIGKETAIDLASRGAKVILACRDVMRAERAATDIMKKSNNRNIVVKIVDLASLNSIRKFADNINKSEPKIDILINNAGIMMCPYWKTQDGFEMQFGVNHLGHFLLTNLLLDKIKSSAPARIINVSSHAHTHTDKLDFDDLNGEKNYNSITVYRQSKLANVLFTRELSRRLQGTNVTANSLHPGVVDTELTRYLPRSVPFYFRILLAPIIYLLGKTPLQGAQTTIYCAVEESLASVTGKYFSDCAIKEESKAAQDDEAAKKLWEISEKLSRPSYTPIKCRHMYHEYRQSTDTKKSETRKYPAFQLPFLQSKKFMTKRGKTNSRFYFLQKSSACTTMDHKPI</sequence>
<dbReference type="SUPFAM" id="SSF51735">
    <property type="entry name" value="NAD(P)-binding Rossmann-fold domains"/>
    <property type="match status" value="1"/>
</dbReference>
<evidence type="ECO:0000313" key="4">
    <source>
        <dbReference type="EnsemblMetazoa" id="G12938.2:cds"/>
    </source>
</evidence>
<name>A0A8W8I7C1_MAGGI</name>
<protein>
    <recommendedName>
        <fullName evidence="6">Retinol dehydrogenase 13</fullName>
    </recommendedName>
</protein>
<dbReference type="Proteomes" id="UP000005408">
    <property type="component" value="Unassembled WGS sequence"/>
</dbReference>
<dbReference type="PANTHER" id="PTHR43157:SF31">
    <property type="entry name" value="PHOSPHATIDYLINOSITOL-GLYCAN BIOSYNTHESIS CLASS F PROTEIN"/>
    <property type="match status" value="1"/>
</dbReference>
<dbReference type="PRINTS" id="PR00080">
    <property type="entry name" value="SDRFAMILY"/>
</dbReference>